<feature type="transmembrane region" description="Helical" evidence="7">
    <location>
        <begin position="296"/>
        <end position="316"/>
    </location>
</feature>
<dbReference type="InterPro" id="IPR036259">
    <property type="entry name" value="MFS_trans_sf"/>
</dbReference>
<feature type="transmembrane region" description="Helical" evidence="7">
    <location>
        <begin position="143"/>
        <end position="165"/>
    </location>
</feature>
<feature type="region of interest" description="Disordered" evidence="6">
    <location>
        <begin position="325"/>
        <end position="351"/>
    </location>
</feature>
<keyword evidence="3 7" id="KW-0812">Transmembrane</keyword>
<dbReference type="SUPFAM" id="SSF103473">
    <property type="entry name" value="MFS general substrate transporter"/>
    <property type="match status" value="1"/>
</dbReference>
<feature type="transmembrane region" description="Helical" evidence="7">
    <location>
        <begin position="270"/>
        <end position="290"/>
    </location>
</feature>
<evidence type="ECO:0000313" key="9">
    <source>
        <dbReference type="Proteomes" id="UP000294543"/>
    </source>
</evidence>
<dbReference type="OrthoDB" id="3539228at2"/>
<feature type="transmembrane region" description="Helical" evidence="7">
    <location>
        <begin position="206"/>
        <end position="224"/>
    </location>
</feature>
<comment type="caution">
    <text evidence="8">The sequence shown here is derived from an EMBL/GenBank/DDBJ whole genome shotgun (WGS) entry which is preliminary data.</text>
</comment>
<dbReference type="AlphaFoldDB" id="A0A4R4VM75"/>
<protein>
    <submittedName>
        <fullName evidence="8">MFS transporter</fullName>
    </submittedName>
</protein>
<evidence type="ECO:0000256" key="7">
    <source>
        <dbReference type="SAM" id="Phobius"/>
    </source>
</evidence>
<dbReference type="Pfam" id="PF07690">
    <property type="entry name" value="MFS_1"/>
    <property type="match status" value="1"/>
</dbReference>
<evidence type="ECO:0000256" key="1">
    <source>
        <dbReference type="ARBA" id="ARBA00004651"/>
    </source>
</evidence>
<dbReference type="Proteomes" id="UP000294543">
    <property type="component" value="Unassembled WGS sequence"/>
</dbReference>
<gene>
    <name evidence="8" type="ORF">E1294_50690</name>
</gene>
<evidence type="ECO:0000256" key="5">
    <source>
        <dbReference type="ARBA" id="ARBA00023136"/>
    </source>
</evidence>
<evidence type="ECO:0000256" key="2">
    <source>
        <dbReference type="ARBA" id="ARBA00022475"/>
    </source>
</evidence>
<keyword evidence="5 7" id="KW-0472">Membrane</keyword>
<dbReference type="GO" id="GO:0022857">
    <property type="term" value="F:transmembrane transporter activity"/>
    <property type="evidence" value="ECO:0007669"/>
    <property type="project" value="InterPro"/>
</dbReference>
<feature type="transmembrane region" description="Helical" evidence="7">
    <location>
        <begin position="177"/>
        <end position="199"/>
    </location>
</feature>
<feature type="transmembrane region" description="Helical" evidence="7">
    <location>
        <begin position="230"/>
        <end position="250"/>
    </location>
</feature>
<dbReference type="EMBL" id="SMKP01000326">
    <property type="protein sequence ID" value="TDD03454.1"/>
    <property type="molecule type" value="Genomic_DNA"/>
</dbReference>
<dbReference type="CDD" id="cd06173">
    <property type="entry name" value="MFS_MefA_like"/>
    <property type="match status" value="1"/>
</dbReference>
<keyword evidence="9" id="KW-1185">Reference proteome</keyword>
<accession>A0A4R4VM75</accession>
<name>A0A4R4VM75_9ACTN</name>
<feature type="transmembrane region" description="Helical" evidence="7">
    <location>
        <begin position="66"/>
        <end position="87"/>
    </location>
</feature>
<proteinExistence type="predicted"/>
<dbReference type="Gene3D" id="1.20.1250.20">
    <property type="entry name" value="MFS general substrate transporter like domains"/>
    <property type="match status" value="1"/>
</dbReference>
<comment type="subcellular location">
    <subcellularLocation>
        <location evidence="1">Cell membrane</location>
        <topology evidence="1">Multi-pass membrane protein</topology>
    </subcellularLocation>
</comment>
<sequence length="351" mass="35870">MLVADLMRMFAQAATAALLLSGTARIWMIVVLQLIAGMGSALFTPASVGLVASLAGKERVQEANSLLSMSRSITSILALSTAGVLVATVGPGWAILIDAATFLVSAAFLTRLPRAVATQPPATSAGLLTSIKDGLAEVTRRSWLLMSIIHVALTNLIVVAPFLVLGPYVADKHLGGAPAWSAIGIAYAVGGLAGGAVAARWKPSRPVGATLVVFLLMTPLPALLAAPAGLWLLMPAAFLAGLEVVVYNVLQTTAIQRHVPDHLIGRTSSVVTLGALVAAPLGMAVAGPAAQTFGSGTVLAASAVMAILITVVTLLVPSVWHIRDSPQEDTQPQPAEPSQVDASGRSAAPES</sequence>
<dbReference type="InterPro" id="IPR011701">
    <property type="entry name" value="MFS"/>
</dbReference>
<keyword evidence="2" id="KW-1003">Cell membrane</keyword>
<dbReference type="GO" id="GO:0005886">
    <property type="term" value="C:plasma membrane"/>
    <property type="evidence" value="ECO:0007669"/>
    <property type="project" value="UniProtKB-SubCell"/>
</dbReference>
<dbReference type="PANTHER" id="PTHR23513">
    <property type="entry name" value="INTEGRAL MEMBRANE EFFLUX PROTEIN-RELATED"/>
    <property type="match status" value="1"/>
</dbReference>
<evidence type="ECO:0000256" key="3">
    <source>
        <dbReference type="ARBA" id="ARBA00022692"/>
    </source>
</evidence>
<reference evidence="8 9" key="1">
    <citation type="submission" date="2019-03" db="EMBL/GenBank/DDBJ databases">
        <title>Draft genome sequences of novel Actinobacteria.</title>
        <authorList>
            <person name="Sahin N."/>
            <person name="Ay H."/>
            <person name="Saygin H."/>
        </authorList>
    </citation>
    <scope>NUCLEOTIDE SEQUENCE [LARGE SCALE GENOMIC DNA]</scope>
    <source>
        <strain evidence="8 9">KC712</strain>
    </source>
</reference>
<evidence type="ECO:0000256" key="4">
    <source>
        <dbReference type="ARBA" id="ARBA00022989"/>
    </source>
</evidence>
<evidence type="ECO:0000256" key="6">
    <source>
        <dbReference type="SAM" id="MobiDB-lite"/>
    </source>
</evidence>
<dbReference type="PANTHER" id="PTHR23513:SF11">
    <property type="entry name" value="STAPHYLOFERRIN A TRANSPORTER"/>
    <property type="match status" value="1"/>
</dbReference>
<keyword evidence="4 7" id="KW-1133">Transmembrane helix</keyword>
<evidence type="ECO:0000313" key="8">
    <source>
        <dbReference type="EMBL" id="TDD03454.1"/>
    </source>
</evidence>
<organism evidence="8 9">
    <name type="scientific">Nonomuraea diastatica</name>
    <dbReference type="NCBI Taxonomy" id="1848329"/>
    <lineage>
        <taxon>Bacteria</taxon>
        <taxon>Bacillati</taxon>
        <taxon>Actinomycetota</taxon>
        <taxon>Actinomycetes</taxon>
        <taxon>Streptosporangiales</taxon>
        <taxon>Streptosporangiaceae</taxon>
        <taxon>Nonomuraea</taxon>
    </lineage>
</organism>